<evidence type="ECO:0000313" key="3">
    <source>
        <dbReference type="Proteomes" id="UP000247973"/>
    </source>
</evidence>
<keyword evidence="1" id="KW-1133">Transmembrane helix</keyword>
<evidence type="ECO:0000256" key="1">
    <source>
        <dbReference type="SAM" id="Phobius"/>
    </source>
</evidence>
<keyword evidence="1" id="KW-0472">Membrane</keyword>
<organism evidence="2 3">
    <name type="scientific">Dysgonomonas alginatilytica</name>
    <dbReference type="NCBI Taxonomy" id="1605892"/>
    <lineage>
        <taxon>Bacteria</taxon>
        <taxon>Pseudomonadati</taxon>
        <taxon>Bacteroidota</taxon>
        <taxon>Bacteroidia</taxon>
        <taxon>Bacteroidales</taxon>
        <taxon>Dysgonomonadaceae</taxon>
        <taxon>Dysgonomonas</taxon>
    </lineage>
</organism>
<protein>
    <submittedName>
        <fullName evidence="2">Uncharacterized protein</fullName>
    </submittedName>
</protein>
<reference evidence="2 3" key="1">
    <citation type="submission" date="2018-03" db="EMBL/GenBank/DDBJ databases">
        <title>Genomic Encyclopedia of Archaeal and Bacterial Type Strains, Phase II (KMG-II): from individual species to whole genera.</title>
        <authorList>
            <person name="Goeker M."/>
        </authorList>
    </citation>
    <scope>NUCLEOTIDE SEQUENCE [LARGE SCALE GENOMIC DNA]</scope>
    <source>
        <strain evidence="2 3">DSM 100214</strain>
    </source>
</reference>
<gene>
    <name evidence="2" type="ORF">CLV62_12711</name>
</gene>
<comment type="caution">
    <text evidence="2">The sequence shown here is derived from an EMBL/GenBank/DDBJ whole genome shotgun (WGS) entry which is preliminary data.</text>
</comment>
<dbReference type="EMBL" id="QICL01000027">
    <property type="protein sequence ID" value="PXV61012.1"/>
    <property type="molecule type" value="Genomic_DNA"/>
</dbReference>
<feature type="transmembrane region" description="Helical" evidence="1">
    <location>
        <begin position="39"/>
        <end position="59"/>
    </location>
</feature>
<dbReference type="RefSeq" id="WP_110311948.1">
    <property type="nucleotide sequence ID" value="NZ_QICL01000027.1"/>
</dbReference>
<keyword evidence="3" id="KW-1185">Reference proteome</keyword>
<keyword evidence="1" id="KW-0812">Transmembrane</keyword>
<proteinExistence type="predicted"/>
<evidence type="ECO:0000313" key="2">
    <source>
        <dbReference type="EMBL" id="PXV61012.1"/>
    </source>
</evidence>
<accession>A0A2V3PM58</accession>
<name>A0A2V3PM58_9BACT</name>
<sequence length="77" mass="8793">MRLLIGILTTIIVLTGATLTVLALWGIQPISWQIVWKSGVTIAIVFATGLLIYLFYYLFFKNYSYKKNKGNPTNPFY</sequence>
<dbReference type="Proteomes" id="UP000247973">
    <property type="component" value="Unassembled WGS sequence"/>
</dbReference>
<dbReference type="AlphaFoldDB" id="A0A2V3PM58"/>